<comment type="caution">
    <text evidence="1">The sequence shown here is derived from an EMBL/GenBank/DDBJ whole genome shotgun (WGS) entry which is preliminary data.</text>
</comment>
<reference evidence="1 2" key="1">
    <citation type="submission" date="2018-08" db="EMBL/GenBank/DDBJ databases">
        <title>A genome reference for cultivated species of the human gut microbiota.</title>
        <authorList>
            <person name="Zou Y."/>
            <person name="Xue W."/>
            <person name="Luo G."/>
        </authorList>
    </citation>
    <scope>NUCLEOTIDE SEQUENCE [LARGE SCALE GENOMIC DNA]</scope>
    <source>
        <strain evidence="1 2">AF24-12</strain>
    </source>
</reference>
<name>A0A3R5YRH4_9BACT</name>
<evidence type="ECO:0000313" key="2">
    <source>
        <dbReference type="Proteomes" id="UP000283872"/>
    </source>
</evidence>
<proteinExistence type="predicted"/>
<dbReference type="AlphaFoldDB" id="A0A3R5YRH4"/>
<dbReference type="EMBL" id="QRVA01000002">
    <property type="protein sequence ID" value="RGS19375.1"/>
    <property type="molecule type" value="Genomic_DNA"/>
</dbReference>
<organism evidence="1 2">
    <name type="scientific">Segatella copri</name>
    <dbReference type="NCBI Taxonomy" id="165179"/>
    <lineage>
        <taxon>Bacteria</taxon>
        <taxon>Pseudomonadati</taxon>
        <taxon>Bacteroidota</taxon>
        <taxon>Bacteroidia</taxon>
        <taxon>Bacteroidales</taxon>
        <taxon>Prevotellaceae</taxon>
        <taxon>Segatella</taxon>
    </lineage>
</organism>
<accession>A0A3R5YRH4</accession>
<evidence type="ECO:0000313" key="1">
    <source>
        <dbReference type="EMBL" id="RGS19375.1"/>
    </source>
</evidence>
<gene>
    <name evidence="1" type="ORF">DWY11_01075</name>
</gene>
<sequence>MISAHKCFNLLVHNVFWAMREELKEDRFEGGLTEEEKHWASTKSAIRKEFRLSDAYTKSLEAMDRDVSIDDYWGAIRWMESLVGEAHRDELLRLIDRLLEPLSPK</sequence>
<dbReference type="Proteomes" id="UP000283872">
    <property type="component" value="Unassembled WGS sequence"/>
</dbReference>
<protein>
    <submittedName>
        <fullName evidence="1">Uncharacterized protein</fullName>
    </submittedName>
</protein>
<dbReference type="RefSeq" id="WP_147337016.1">
    <property type="nucleotide sequence ID" value="NZ_QRVA01000002.1"/>
</dbReference>